<evidence type="ECO:0000313" key="2">
    <source>
        <dbReference type="Proteomes" id="UP000585474"/>
    </source>
</evidence>
<name>A0A7J0DUX9_9ERIC</name>
<reference evidence="2" key="1">
    <citation type="submission" date="2019-07" db="EMBL/GenBank/DDBJ databases">
        <title>De Novo Assembly of kiwifruit Actinidia rufa.</title>
        <authorList>
            <person name="Sugita-Konishi S."/>
            <person name="Sato K."/>
            <person name="Mori E."/>
            <person name="Abe Y."/>
            <person name="Kisaki G."/>
            <person name="Hamano K."/>
            <person name="Suezawa K."/>
            <person name="Otani M."/>
            <person name="Fukuda T."/>
            <person name="Manabe T."/>
            <person name="Gomi K."/>
            <person name="Tabuchi M."/>
            <person name="Akimitsu K."/>
            <person name="Kataoka I."/>
        </authorList>
    </citation>
    <scope>NUCLEOTIDE SEQUENCE [LARGE SCALE GENOMIC DNA]</scope>
    <source>
        <strain evidence="2">cv. Fuchu</strain>
    </source>
</reference>
<accession>A0A7J0DUX9</accession>
<gene>
    <name evidence="1" type="ORF">Acr_00g0083680</name>
</gene>
<dbReference type="EMBL" id="BJWL01000410">
    <property type="protein sequence ID" value="GFS43112.1"/>
    <property type="molecule type" value="Genomic_DNA"/>
</dbReference>
<dbReference type="Proteomes" id="UP000585474">
    <property type="component" value="Unassembled WGS sequence"/>
</dbReference>
<protein>
    <submittedName>
        <fullName evidence="1">Phototropic-responsive NPH3 family protein</fullName>
    </submittedName>
</protein>
<keyword evidence="2" id="KW-1185">Reference proteome</keyword>
<comment type="caution">
    <text evidence="1">The sequence shown here is derived from an EMBL/GenBank/DDBJ whole genome shotgun (WGS) entry which is preliminary data.</text>
</comment>
<proteinExistence type="predicted"/>
<organism evidence="1 2">
    <name type="scientific">Actinidia rufa</name>
    <dbReference type="NCBI Taxonomy" id="165716"/>
    <lineage>
        <taxon>Eukaryota</taxon>
        <taxon>Viridiplantae</taxon>
        <taxon>Streptophyta</taxon>
        <taxon>Embryophyta</taxon>
        <taxon>Tracheophyta</taxon>
        <taxon>Spermatophyta</taxon>
        <taxon>Magnoliopsida</taxon>
        <taxon>eudicotyledons</taxon>
        <taxon>Gunneridae</taxon>
        <taxon>Pentapetalae</taxon>
        <taxon>asterids</taxon>
        <taxon>Ericales</taxon>
        <taxon>Actinidiaceae</taxon>
        <taxon>Actinidia</taxon>
    </lineage>
</organism>
<evidence type="ECO:0000313" key="1">
    <source>
        <dbReference type="EMBL" id="GFS43112.1"/>
    </source>
</evidence>
<sequence length="86" mass="9326">MAVAHPPPPSVDPTKPLLSRRRLKSSRQWKFLGGAARRSGLALLLLAAASRSVLRECTLPRRAFGSPLVYRVVLHGTRPTTGVTAE</sequence>
<dbReference type="AlphaFoldDB" id="A0A7J0DUX9"/>